<dbReference type="PANTHER" id="PTHR32487">
    <property type="entry name" value="3-OXO-DELTA(4,5)-STEROID 5-BETA-REDUCTASE"/>
    <property type="match status" value="1"/>
</dbReference>
<dbReference type="Pfam" id="PF22917">
    <property type="entry name" value="PRISE"/>
    <property type="match status" value="1"/>
</dbReference>
<accession>A0ABR6VWB7</accession>
<gene>
    <name evidence="2" type="ORF">H7U12_14520</name>
</gene>
<evidence type="ECO:0000313" key="3">
    <source>
        <dbReference type="Proteomes" id="UP000659698"/>
    </source>
</evidence>
<dbReference type="Gene3D" id="3.40.50.720">
    <property type="entry name" value="NAD(P)-binding Rossmann-like Domain"/>
    <property type="match status" value="1"/>
</dbReference>
<dbReference type="Proteomes" id="UP000659698">
    <property type="component" value="Unassembled WGS sequence"/>
</dbReference>
<dbReference type="EMBL" id="JACOAF010000031">
    <property type="protein sequence ID" value="MBC3540906.1"/>
    <property type="molecule type" value="Genomic_DNA"/>
</dbReference>
<dbReference type="SUPFAM" id="SSF51735">
    <property type="entry name" value="NAD(P)-binding Rossmann-fold domains"/>
    <property type="match status" value="1"/>
</dbReference>
<name>A0ABR6VWB7_9BACT</name>
<feature type="domain" description="PRISE-like Rossmann-fold" evidence="1">
    <location>
        <begin position="60"/>
        <end position="352"/>
    </location>
</feature>
<protein>
    <submittedName>
        <fullName evidence="2">SDR family oxidoreductase</fullName>
    </submittedName>
</protein>
<evidence type="ECO:0000313" key="2">
    <source>
        <dbReference type="EMBL" id="MBC3540906.1"/>
    </source>
</evidence>
<dbReference type="InterPro" id="IPR036291">
    <property type="entry name" value="NAD(P)-bd_dom_sf"/>
</dbReference>
<evidence type="ECO:0000259" key="1">
    <source>
        <dbReference type="Pfam" id="PF22917"/>
    </source>
</evidence>
<dbReference type="PANTHER" id="PTHR32487:SF0">
    <property type="entry name" value="3-OXO-DELTA(4,5)-STEROID 5-BETA-REDUCTASE"/>
    <property type="match status" value="1"/>
</dbReference>
<sequence length="352" mass="39940">MKQRKTALVAGGNGIIGRNLTEYLTQKDDWEVIVTSRTPLNFDTPAKFVALDLLDPNAVQAQAEALKAVTHVFFASYIENKTLADQTRVNLALIENLVNGIEQVAPDFEHVTFIQGGKAYGAHLGIYKTPAKETDLRTFPPNFYFSQEDFLRTASQGKKWSWTALRPDIVIGFTIGNPMNLSNLIAVYASLCKELGVPMRFPGPPKAYKVVVNVTGVDVLSKSMEWAAVSENTREEIFNITNGDVFRWEQAWKKFGEFFGVEIDEPQTFSLQEYMADKGPLWDEMVQKYGLAPHPLDKLVQWGFGDFIFNTVYDAFMDVNKARRFGFHEMHIDSIDHMLHTFQQLRDNKIIP</sequence>
<dbReference type="CDD" id="cd08948">
    <property type="entry name" value="5beta-POR_like_SDR_a"/>
    <property type="match status" value="1"/>
</dbReference>
<keyword evidence="3" id="KW-1185">Reference proteome</keyword>
<dbReference type="InterPro" id="IPR055222">
    <property type="entry name" value="PRISE-like_Rossmann-fold"/>
</dbReference>
<reference evidence="2 3" key="1">
    <citation type="journal article" date="2019" name="Int. J. Syst. Evol. Microbiol.">
        <title>Rufibacter sediminis sp. nov., isolated from freshwater lake sediment.</title>
        <authorList>
            <person name="Qu J.H."/>
            <person name="Zhang L.J."/>
            <person name="Fu Y.H."/>
            <person name="Li H.F."/>
        </authorList>
    </citation>
    <scope>NUCLEOTIDE SEQUENCE [LARGE SCALE GENOMIC DNA]</scope>
    <source>
        <strain evidence="2 3">H-1</strain>
    </source>
</reference>
<proteinExistence type="predicted"/>
<comment type="caution">
    <text evidence="2">The sequence shown here is derived from an EMBL/GenBank/DDBJ whole genome shotgun (WGS) entry which is preliminary data.</text>
</comment>
<organism evidence="2 3">
    <name type="scientific">Rufibacter sediminis</name>
    <dbReference type="NCBI Taxonomy" id="2762756"/>
    <lineage>
        <taxon>Bacteria</taxon>
        <taxon>Pseudomonadati</taxon>
        <taxon>Bacteroidota</taxon>
        <taxon>Cytophagia</taxon>
        <taxon>Cytophagales</taxon>
        <taxon>Hymenobacteraceae</taxon>
        <taxon>Rufibacter</taxon>
    </lineage>
</organism>
<dbReference type="RefSeq" id="WP_186639230.1">
    <property type="nucleotide sequence ID" value="NZ_JACOAF010000031.1"/>
</dbReference>